<dbReference type="NCBIfam" id="TIGR02095">
    <property type="entry name" value="glgA"/>
    <property type="match status" value="1"/>
</dbReference>
<accession>A0ABS0YF55</accession>
<feature type="binding site" evidence="8">
    <location>
        <position position="17"/>
    </location>
    <ligand>
        <name>ADP-alpha-D-glucose</name>
        <dbReference type="ChEBI" id="CHEBI:57498"/>
    </ligand>
</feature>
<comment type="function">
    <text evidence="2 8">Synthesizes alpha-1,4-glucan chains using ADP-glucose.</text>
</comment>
<keyword evidence="13" id="KW-1185">Reference proteome</keyword>
<evidence type="ECO:0000259" key="11">
    <source>
        <dbReference type="Pfam" id="PF08323"/>
    </source>
</evidence>
<evidence type="ECO:0000256" key="3">
    <source>
        <dbReference type="ARBA" id="ARBA00004964"/>
    </source>
</evidence>
<reference evidence="12 13" key="1">
    <citation type="submission" date="2020-12" db="EMBL/GenBank/DDBJ databases">
        <title>Geomonas sp. Red421, isolated from paddy soil.</title>
        <authorList>
            <person name="Xu Z."/>
            <person name="Zhang Z."/>
            <person name="Masuda Y."/>
            <person name="Itoh H."/>
            <person name="Senoo K."/>
        </authorList>
    </citation>
    <scope>NUCLEOTIDE SEQUENCE [LARGE SCALE GENOMIC DNA]</scope>
    <source>
        <strain evidence="12 13">Red421</strain>
    </source>
</reference>
<dbReference type="Gene3D" id="3.40.50.2000">
    <property type="entry name" value="Glycogen Phosphorylase B"/>
    <property type="match status" value="2"/>
</dbReference>
<comment type="catalytic activity">
    <reaction evidence="1 8">
        <text>[(1-&gt;4)-alpha-D-glucosyl](n) + ADP-alpha-D-glucose = [(1-&gt;4)-alpha-D-glucosyl](n+1) + ADP + H(+)</text>
        <dbReference type="Rhea" id="RHEA:18189"/>
        <dbReference type="Rhea" id="RHEA-COMP:9584"/>
        <dbReference type="Rhea" id="RHEA-COMP:9587"/>
        <dbReference type="ChEBI" id="CHEBI:15378"/>
        <dbReference type="ChEBI" id="CHEBI:15444"/>
        <dbReference type="ChEBI" id="CHEBI:57498"/>
        <dbReference type="ChEBI" id="CHEBI:456216"/>
        <dbReference type="EC" id="2.4.1.21"/>
    </reaction>
</comment>
<evidence type="ECO:0000256" key="6">
    <source>
        <dbReference type="ARBA" id="ARBA00022679"/>
    </source>
</evidence>
<dbReference type="CDD" id="cd03791">
    <property type="entry name" value="GT5_Glycogen_synthase_DULL1-like"/>
    <property type="match status" value="1"/>
</dbReference>
<keyword evidence="6 8" id="KW-0808">Transferase</keyword>
<evidence type="ECO:0000313" key="12">
    <source>
        <dbReference type="EMBL" id="MBJ6750764.1"/>
    </source>
</evidence>
<dbReference type="Pfam" id="PF00534">
    <property type="entry name" value="Glycos_transf_1"/>
    <property type="match status" value="1"/>
</dbReference>
<evidence type="ECO:0000259" key="10">
    <source>
        <dbReference type="Pfam" id="PF00534"/>
    </source>
</evidence>
<dbReference type="GO" id="GO:0009011">
    <property type="term" value="F:alpha-1,4-glucan glucosyltransferase (ADP-glucose donor) activity"/>
    <property type="evidence" value="ECO:0007669"/>
    <property type="project" value="UniProtKB-EC"/>
</dbReference>
<evidence type="ECO:0000256" key="8">
    <source>
        <dbReference type="HAMAP-Rule" id="MF_00484"/>
    </source>
</evidence>
<keyword evidence="5 8" id="KW-0328">Glycosyltransferase</keyword>
<dbReference type="InterPro" id="IPR013534">
    <property type="entry name" value="Starch_synth_cat_dom"/>
</dbReference>
<keyword evidence="7 8" id="KW-0320">Glycogen biosynthesis</keyword>
<protein>
    <recommendedName>
        <fullName evidence="8">Glycogen synthase</fullName>
        <ecNumber evidence="8">2.4.1.21</ecNumber>
    </recommendedName>
    <alternativeName>
        <fullName evidence="8">Starch [bacterial glycogen] synthase</fullName>
    </alternativeName>
</protein>
<dbReference type="Proteomes" id="UP000614714">
    <property type="component" value="Unassembled WGS sequence"/>
</dbReference>
<dbReference type="Pfam" id="PF08323">
    <property type="entry name" value="Glyco_transf_5"/>
    <property type="match status" value="1"/>
</dbReference>
<evidence type="ECO:0000313" key="13">
    <source>
        <dbReference type="Proteomes" id="UP000614714"/>
    </source>
</evidence>
<proteinExistence type="inferred from homology"/>
<evidence type="ECO:0000256" key="9">
    <source>
        <dbReference type="SAM" id="MobiDB-lite"/>
    </source>
</evidence>
<name>A0ABS0YF55_9BACT</name>
<dbReference type="PANTHER" id="PTHR45825">
    <property type="entry name" value="GRANULE-BOUND STARCH SYNTHASE 1, CHLOROPLASTIC/AMYLOPLASTIC"/>
    <property type="match status" value="1"/>
</dbReference>
<comment type="pathway">
    <text evidence="3 8">Glycan biosynthesis; glycogen biosynthesis.</text>
</comment>
<feature type="domain" description="Starch synthase catalytic" evidence="11">
    <location>
        <begin position="4"/>
        <end position="245"/>
    </location>
</feature>
<dbReference type="HAMAP" id="MF_00484">
    <property type="entry name" value="Glycogen_synth"/>
    <property type="match status" value="1"/>
</dbReference>
<dbReference type="PANTHER" id="PTHR45825:SF11">
    <property type="entry name" value="ALPHA AMYLASE DOMAIN-CONTAINING PROTEIN"/>
    <property type="match status" value="1"/>
</dbReference>
<evidence type="ECO:0000256" key="2">
    <source>
        <dbReference type="ARBA" id="ARBA00002764"/>
    </source>
</evidence>
<organism evidence="12 13">
    <name type="scientific">Geomonas anaerohicana</name>
    <dbReference type="NCBI Taxonomy" id="2798583"/>
    <lineage>
        <taxon>Bacteria</taxon>
        <taxon>Pseudomonadati</taxon>
        <taxon>Thermodesulfobacteriota</taxon>
        <taxon>Desulfuromonadia</taxon>
        <taxon>Geobacterales</taxon>
        <taxon>Geobacteraceae</taxon>
        <taxon>Geomonas</taxon>
    </lineage>
</organism>
<dbReference type="SUPFAM" id="SSF53756">
    <property type="entry name" value="UDP-Glycosyltransferase/glycogen phosphorylase"/>
    <property type="match status" value="1"/>
</dbReference>
<evidence type="ECO:0000256" key="1">
    <source>
        <dbReference type="ARBA" id="ARBA00001478"/>
    </source>
</evidence>
<feature type="region of interest" description="Disordered" evidence="9">
    <location>
        <begin position="496"/>
        <end position="520"/>
    </location>
</feature>
<dbReference type="RefSeq" id="WP_199389272.1">
    <property type="nucleotide sequence ID" value="NZ_JAEMHL010000005.1"/>
</dbReference>
<dbReference type="EC" id="2.4.1.21" evidence="8"/>
<evidence type="ECO:0000256" key="4">
    <source>
        <dbReference type="ARBA" id="ARBA00010281"/>
    </source>
</evidence>
<dbReference type="InterPro" id="IPR001296">
    <property type="entry name" value="Glyco_trans_1"/>
</dbReference>
<comment type="caution">
    <text evidence="12">The sequence shown here is derived from an EMBL/GenBank/DDBJ whole genome shotgun (WGS) entry which is preliminary data.</text>
</comment>
<evidence type="ECO:0000256" key="5">
    <source>
        <dbReference type="ARBA" id="ARBA00022676"/>
    </source>
</evidence>
<dbReference type="NCBIfam" id="NF001899">
    <property type="entry name" value="PRK00654.1-2"/>
    <property type="match status" value="1"/>
</dbReference>
<dbReference type="EMBL" id="JAEMHL010000005">
    <property type="protein sequence ID" value="MBJ6750764.1"/>
    <property type="molecule type" value="Genomic_DNA"/>
</dbReference>
<feature type="domain" description="Glycosyl transferase family 1" evidence="10">
    <location>
        <begin position="299"/>
        <end position="419"/>
    </location>
</feature>
<dbReference type="InterPro" id="IPR011835">
    <property type="entry name" value="GS/SS"/>
</dbReference>
<evidence type="ECO:0000256" key="7">
    <source>
        <dbReference type="ARBA" id="ARBA00023056"/>
    </source>
</evidence>
<gene>
    <name evidence="8 12" type="primary">glgA</name>
    <name evidence="12" type="ORF">JFN91_11110</name>
</gene>
<sequence>MHLNILITASEAVPFAKEGGLADVVGALPKYLQARGHDVRVVMPRYYKVDRERYQLRLLPGVLVVPMGIIGNMYCGVSQGTMPGSNVPIYFLEHEDFYGRDSLYERDNQGYLDNDNRFIFLSKASLELCKMIQFTPDVVHAHDWHTAAVPVLMNTWYRHDYHLSQAASLLTIHNMQHQGSFYEGAMDVLGIGWDHFTFLELEMDDQVNLLKGGIYHATMLNTVSEGYAREIQTPEYGWGLEGVVRQRSDVLSGILNGVDYHEWNPEEDRLLPANYSAQDLSGKAICKSELQRALGLPQREDVPLVGMVSRLVKQKGIDVLAQALPRLLELDIQLVLLGAGEPWAHFYFGGMAADRPDRFACRIGYDNSLAHRIEAGCDFFLMPSAFEPCGLNQMYSMRYGTLPIVRATGGLDDSVENFNPQTRSGDGFKFWDLTAGALFDTVGWAVHTWYHDAPGIAALRNNAMAKRFTWENAAEKYERLYLEGMKRKLGDEKFRKLEAERTPARGKASIEETPGYQPQA</sequence>
<comment type="similarity">
    <text evidence="4 8">Belongs to the glycosyltransferase 1 family. Bacterial/plant glycogen synthase subfamily.</text>
</comment>